<evidence type="ECO:0000256" key="1">
    <source>
        <dbReference type="SAM" id="Phobius"/>
    </source>
</evidence>
<evidence type="ECO:0008006" key="4">
    <source>
        <dbReference type="Google" id="ProtNLM"/>
    </source>
</evidence>
<accession>Q2RZR6</accession>
<keyword evidence="1" id="KW-0472">Membrane</keyword>
<dbReference type="KEGG" id="sru:SRU_2466"/>
<dbReference type="HOGENOM" id="CLU_1102194_0_0_10"/>
<reference evidence="2 3" key="1">
    <citation type="journal article" date="2005" name="Proc. Natl. Acad. Sci. U.S.A.">
        <title>The genome of Salinibacter ruber: convergence and gene exchange among hyperhalophilic bacteria and archaea.</title>
        <authorList>
            <person name="Mongodin E.F."/>
            <person name="Nelson K.E."/>
            <person name="Daugherty S."/>
            <person name="Deboy R.T."/>
            <person name="Wister J."/>
            <person name="Khouri H."/>
            <person name="Weidman J."/>
            <person name="Walsh D.A."/>
            <person name="Papke R.T."/>
            <person name="Sanchez Perez G."/>
            <person name="Sharma A.K."/>
            <person name="Nesbo C.L."/>
            <person name="MacLeod D."/>
            <person name="Bapteste E."/>
            <person name="Doolittle W.F."/>
            <person name="Charlebois R.L."/>
            <person name="Legault B."/>
            <person name="Rodriguez-Valera F."/>
        </authorList>
    </citation>
    <scope>NUCLEOTIDE SEQUENCE [LARGE SCALE GENOMIC DNA]</scope>
    <source>
        <strain evidence="3">DSM 13855 / CECT 5946 / M31</strain>
    </source>
</reference>
<keyword evidence="3" id="KW-1185">Reference proteome</keyword>
<sequence>MRLIERPGSTRRLRVRSCACSSGRGWCAVVLPLDTNAQWEPEHTTMRTSRSSSLLRLFLASLLFLGLGALTTVHAQDTNEDAPGDEPVAEEQGAGFFAVGTQFTDLAPLNDRLGGAGYPTFASEMVSLGGGGYGVVANRLMLGGEGHGLLTADGSFQGRNVSVGGGYGLFNLGYLFRPASGLRVYPLLGLGGGGLQLDIENAGTADDFDDVLDNPNRSASVGQASFLVSLGGGLEYQFGTPGEGRTARLGLRAGYMVSALRSDWQLGDSALAGGPDASMQGPFLRLTIGGISDSDDE</sequence>
<keyword evidence="1" id="KW-0812">Transmembrane</keyword>
<evidence type="ECO:0000313" key="2">
    <source>
        <dbReference type="EMBL" id="ABC43893.1"/>
    </source>
</evidence>
<dbReference type="STRING" id="309807.SRU_2466"/>
<feature type="transmembrane region" description="Helical" evidence="1">
    <location>
        <begin position="54"/>
        <end position="73"/>
    </location>
</feature>
<proteinExistence type="predicted"/>
<dbReference type="OrthoDB" id="1521188at2"/>
<dbReference type="InterPro" id="IPR011250">
    <property type="entry name" value="OMP/PagP_B-barrel"/>
</dbReference>
<dbReference type="SUPFAM" id="SSF56925">
    <property type="entry name" value="OMPA-like"/>
    <property type="match status" value="1"/>
</dbReference>
<dbReference type="AlphaFoldDB" id="Q2RZR6"/>
<dbReference type="EnsemblBacteria" id="ABC43893">
    <property type="protein sequence ID" value="ABC43893"/>
    <property type="gene ID" value="SRU_2466"/>
</dbReference>
<dbReference type="Proteomes" id="UP000008674">
    <property type="component" value="Chromosome"/>
</dbReference>
<dbReference type="EMBL" id="CP000159">
    <property type="protein sequence ID" value="ABC43893.1"/>
    <property type="molecule type" value="Genomic_DNA"/>
</dbReference>
<organism evidence="2 3">
    <name type="scientific">Salinibacter ruber (strain DSM 13855 / M31)</name>
    <dbReference type="NCBI Taxonomy" id="309807"/>
    <lineage>
        <taxon>Bacteria</taxon>
        <taxon>Pseudomonadati</taxon>
        <taxon>Rhodothermota</taxon>
        <taxon>Rhodothermia</taxon>
        <taxon>Rhodothermales</taxon>
        <taxon>Salinibacteraceae</taxon>
        <taxon>Salinibacter</taxon>
    </lineage>
</organism>
<evidence type="ECO:0000313" key="3">
    <source>
        <dbReference type="Proteomes" id="UP000008674"/>
    </source>
</evidence>
<protein>
    <recommendedName>
        <fullName evidence="4">Outer membrane protein beta-barrel domain-containing protein</fullName>
    </recommendedName>
</protein>
<keyword evidence="1" id="KW-1133">Transmembrane helix</keyword>
<gene>
    <name evidence="2" type="ordered locus">SRU_2466</name>
</gene>
<dbReference type="eggNOG" id="ENOG50329MV">
    <property type="taxonomic scope" value="Bacteria"/>
</dbReference>
<name>Q2RZR6_SALRD</name>